<comment type="caution">
    <text evidence="2">The sequence shown here is derived from an EMBL/GenBank/DDBJ whole genome shotgun (WGS) entry which is preliminary data.</text>
</comment>
<dbReference type="EMBL" id="CAUWAG010000010">
    <property type="protein sequence ID" value="CAJ2507320.1"/>
    <property type="molecule type" value="Genomic_DNA"/>
</dbReference>
<evidence type="ECO:0000259" key="1">
    <source>
        <dbReference type="PROSITE" id="PS00028"/>
    </source>
</evidence>
<feature type="domain" description="C2H2-type" evidence="1">
    <location>
        <begin position="337"/>
        <end position="357"/>
    </location>
</feature>
<keyword evidence="3" id="KW-1185">Reference proteome</keyword>
<dbReference type="PROSITE" id="PS00028">
    <property type="entry name" value="ZINC_FINGER_C2H2_1"/>
    <property type="match status" value="1"/>
</dbReference>
<organism evidence="2 3">
    <name type="scientific">Anthostomella pinea</name>
    <dbReference type="NCBI Taxonomy" id="933095"/>
    <lineage>
        <taxon>Eukaryota</taxon>
        <taxon>Fungi</taxon>
        <taxon>Dikarya</taxon>
        <taxon>Ascomycota</taxon>
        <taxon>Pezizomycotina</taxon>
        <taxon>Sordariomycetes</taxon>
        <taxon>Xylariomycetidae</taxon>
        <taxon>Xylariales</taxon>
        <taxon>Xylariaceae</taxon>
        <taxon>Anthostomella</taxon>
    </lineage>
</organism>
<dbReference type="PANTHER" id="PTHR35391:SF5">
    <property type="entry name" value="DUF6590 DOMAIN-CONTAINING PROTEIN"/>
    <property type="match status" value="1"/>
</dbReference>
<gene>
    <name evidence="2" type="ORF">KHLLAP_LOCUS7788</name>
</gene>
<sequence>MDSVQLNEIGARLASAFHDLDNIETDIDFPGSGTDESHISSTGSSFHEVNYRLRTLTESLDTLYSIATDIRNPRNRPSRTTDHLYSIVPGNARSAYVSEREEVEVNIVAYIQRQDIQTSIATEDTDAFCSHYASPTNWLVRRTGIANARRKQQFVYWKNHAIRLSAAVSKPGHVKPVDPKRGQVAETSVPLTTPNAPGPMVLSLAASAIKLSAGNLLKPDDLKSVISHYSRVSTTVDLSGKRLCWPTPPQPIMHSTCKWTPGDCTSFMTCSRTTAPTNTVRTLIGLWHCQDVESEFETQPDFVQHLKSVHPEKPPEQLSDELLGAAVGPSNLPHRDCPFCPIAFPDITEMQKHVLFHLERLALLAMPVAQGDVDDGDISVHSADNHNAQMRGRQASVLEDFYFLKMEIETPYQVYRNGYSTNKTFYDSLSIGRWTYNPGRTYDRTCMVYYSILDPESAVTYYIGTGCDEYKIVCDFENIMELRLQNNQKEIVLQLNQPTRFYRALDRGGTEFRQCNDFTEDQQATMHLTHILRCRDYDGSSFIEEYTLLEEWICRTRLQRPSDSPLLLGLDVLSIADEASTDQGNLAIQRWLSVLPEDSDDPYLTPSSDDRMTSLPREWWYSFPSHM</sequence>
<dbReference type="AlphaFoldDB" id="A0AAI8YJR7"/>
<dbReference type="InterPro" id="IPR057939">
    <property type="entry name" value="TRF2_HOY1_PH"/>
</dbReference>
<reference evidence="2" key="1">
    <citation type="submission" date="2023-10" db="EMBL/GenBank/DDBJ databases">
        <authorList>
            <person name="Hackl T."/>
        </authorList>
    </citation>
    <scope>NUCLEOTIDE SEQUENCE</scope>
</reference>
<dbReference type="Proteomes" id="UP001295740">
    <property type="component" value="Unassembled WGS sequence"/>
</dbReference>
<dbReference type="Pfam" id="PF24818">
    <property type="entry name" value="PH_TRF2_HOY1"/>
    <property type="match status" value="1"/>
</dbReference>
<dbReference type="PANTHER" id="PTHR35391">
    <property type="entry name" value="C2H2-TYPE DOMAIN-CONTAINING PROTEIN-RELATED"/>
    <property type="match status" value="1"/>
</dbReference>
<evidence type="ECO:0000313" key="2">
    <source>
        <dbReference type="EMBL" id="CAJ2507320.1"/>
    </source>
</evidence>
<name>A0AAI8YJR7_9PEZI</name>
<dbReference type="InterPro" id="IPR013087">
    <property type="entry name" value="Znf_C2H2_type"/>
</dbReference>
<protein>
    <submittedName>
        <fullName evidence="2">Uu.00g085060.m01.CDS01</fullName>
    </submittedName>
</protein>
<proteinExistence type="predicted"/>
<evidence type="ECO:0000313" key="3">
    <source>
        <dbReference type="Proteomes" id="UP001295740"/>
    </source>
</evidence>
<accession>A0AAI8YJR7</accession>